<evidence type="ECO:0000313" key="9">
    <source>
        <dbReference type="Proteomes" id="UP000092931"/>
    </source>
</evidence>
<dbReference type="Gene3D" id="3.90.100.10">
    <property type="entry name" value="Orn/Lys/Arg decarboxylase, C-terminal domain"/>
    <property type="match status" value="1"/>
</dbReference>
<feature type="domain" description="Orn/Lys/Arg decarboxylase C-terminal" evidence="7">
    <location>
        <begin position="410"/>
        <end position="469"/>
    </location>
</feature>
<evidence type="ECO:0000259" key="7">
    <source>
        <dbReference type="Pfam" id="PF03711"/>
    </source>
</evidence>
<dbReference type="Pfam" id="PF01276">
    <property type="entry name" value="OKR_DC_1"/>
    <property type="match status" value="1"/>
</dbReference>
<dbReference type="AlphaFoldDB" id="A0A1B1YK79"/>
<dbReference type="InterPro" id="IPR008286">
    <property type="entry name" value="Prn/Lys/Arg_de-COase_C"/>
</dbReference>
<organism evidence="8 9">
    <name type="scientific">Thermoclostridium stercorarium subsp. leptospartum DSM 9219</name>
    <dbReference type="NCBI Taxonomy" id="1346611"/>
    <lineage>
        <taxon>Bacteria</taxon>
        <taxon>Bacillati</taxon>
        <taxon>Bacillota</taxon>
        <taxon>Clostridia</taxon>
        <taxon>Eubacteriales</taxon>
        <taxon>Oscillospiraceae</taxon>
        <taxon>Thermoclostridium</taxon>
    </lineage>
</organism>
<dbReference type="InterPro" id="IPR015424">
    <property type="entry name" value="PyrdxlP-dep_Trfase"/>
</dbReference>
<keyword evidence="3" id="KW-0210">Decarboxylase</keyword>
<dbReference type="SUPFAM" id="SSF53383">
    <property type="entry name" value="PLP-dependent transferases"/>
    <property type="match status" value="1"/>
</dbReference>
<comment type="similarity">
    <text evidence="2">Belongs to the Orn/Lys/Arg decarboxylase class-I family.</text>
</comment>
<dbReference type="Pfam" id="PF03711">
    <property type="entry name" value="OKR_DC_1_C"/>
    <property type="match status" value="1"/>
</dbReference>
<dbReference type="InterPro" id="IPR000310">
    <property type="entry name" value="Orn/Lys/Arg_deCO2ase_major_dom"/>
</dbReference>
<evidence type="ECO:0000259" key="6">
    <source>
        <dbReference type="Pfam" id="PF01276"/>
    </source>
</evidence>
<evidence type="ECO:0000256" key="3">
    <source>
        <dbReference type="ARBA" id="ARBA00022793"/>
    </source>
</evidence>
<dbReference type="RefSeq" id="WP_065820714.1">
    <property type="nucleotide sequence ID" value="NZ_CP014673.1"/>
</dbReference>
<accession>A0A1B1YK79</accession>
<evidence type="ECO:0000313" key="8">
    <source>
        <dbReference type="EMBL" id="ANX01134.1"/>
    </source>
</evidence>
<proteinExistence type="inferred from homology"/>
<keyword evidence="4" id="KW-0663">Pyridoxal phosphate</keyword>
<evidence type="ECO:0000256" key="4">
    <source>
        <dbReference type="ARBA" id="ARBA00022898"/>
    </source>
</evidence>
<dbReference type="PANTHER" id="PTHR43277">
    <property type="entry name" value="ARGININE DECARBOXYLASE"/>
    <property type="match status" value="1"/>
</dbReference>
<evidence type="ECO:0000256" key="1">
    <source>
        <dbReference type="ARBA" id="ARBA00001933"/>
    </source>
</evidence>
<dbReference type="GO" id="GO:0016831">
    <property type="term" value="F:carboxy-lyase activity"/>
    <property type="evidence" value="ECO:0007669"/>
    <property type="project" value="UniProtKB-KW"/>
</dbReference>
<evidence type="ECO:0000256" key="5">
    <source>
        <dbReference type="ARBA" id="ARBA00023239"/>
    </source>
</evidence>
<gene>
    <name evidence="8" type="ORF">CSTERLE_05855</name>
</gene>
<sequence length="486" mass="54068">MGKPLDTPLIDALNNFISAGRIPMHMPGHKQGKGFDARFKDNLLEFDLTELPGLDNFHRPEGAISESMDITAKVFGARKSFFLVNGSTSGIHAAFLSCFKRGDEVLVNRNCHISVIHALMLFGIKPVFVMPEYDEEYNLALPSRLVSWKRALDEHPDVKGALVTTPDYYGICQPLAELAGLLHANGKILIVDEAHGAHFAFSGKFPETALEQGADICIQSFHKTLNALTQAAVLHVGSERVNVEKLRRAISMITTTSPSYIIMASMEYARKVAVEEGAGRYDELINHLEKMKTRLSGMENLRVVPDVIGKLKRDPTRIVIDTSLTNITGYELYDMLYNEYRIAAEMCDYCHVVFIATIADTPDDLYKVTHALLKIDRSLGKTRKKSFDFPFKTGKCSIPELYDFLDSSVKVGLTDAEGMTSAELVTPYPPSIPVLCPGEVITRDHIKYLDRLIRSGAEINGLSTDEKGQRTIRVVKTYSKEEGGFQ</sequence>
<dbReference type="InterPro" id="IPR015421">
    <property type="entry name" value="PyrdxlP-dep_Trfase_major"/>
</dbReference>
<reference evidence="8 9" key="1">
    <citation type="submission" date="2016-02" db="EMBL/GenBank/DDBJ databases">
        <title>Comparison of Clostridium stercorarium subspecies using comparative genomics and transcriptomics.</title>
        <authorList>
            <person name="Schellenberg J."/>
            <person name="Thallinger G."/>
            <person name="Levin D.B."/>
            <person name="Zhang X."/>
            <person name="Alvare G."/>
            <person name="Fristensky B."/>
            <person name="Sparling R."/>
        </authorList>
    </citation>
    <scope>NUCLEOTIDE SEQUENCE [LARGE SCALE GENOMIC DNA]</scope>
    <source>
        <strain evidence="8 9">DSM 9219</strain>
    </source>
</reference>
<dbReference type="Gene3D" id="3.40.640.10">
    <property type="entry name" value="Type I PLP-dependent aspartate aminotransferase-like (Major domain)"/>
    <property type="match status" value="1"/>
</dbReference>
<comment type="cofactor">
    <cofactor evidence="1">
        <name>pyridoxal 5'-phosphate</name>
        <dbReference type="ChEBI" id="CHEBI:597326"/>
    </cofactor>
</comment>
<keyword evidence="5" id="KW-0456">Lyase</keyword>
<feature type="domain" description="Orn/Lys/Arg decarboxylases family 1 pyridoxal-P attachment site" evidence="6">
    <location>
        <begin position="7"/>
        <end position="303"/>
    </location>
</feature>
<name>A0A1B1YK79_THEST</name>
<dbReference type="PANTHER" id="PTHR43277:SF4">
    <property type="entry name" value="ARGININE DECARBOXYLASE"/>
    <property type="match status" value="1"/>
</dbReference>
<dbReference type="CDD" id="cd00615">
    <property type="entry name" value="Orn_deC_like"/>
    <property type="match status" value="1"/>
</dbReference>
<evidence type="ECO:0000256" key="2">
    <source>
        <dbReference type="ARBA" id="ARBA00010671"/>
    </source>
</evidence>
<dbReference type="Proteomes" id="UP000092931">
    <property type="component" value="Chromosome"/>
</dbReference>
<dbReference type="SUPFAM" id="SSF55904">
    <property type="entry name" value="Ornithine decarboxylase C-terminal domain"/>
    <property type="match status" value="1"/>
</dbReference>
<protein>
    <submittedName>
        <fullName evidence="8">Arginine decarboxylase SpeA</fullName>
    </submittedName>
</protein>
<dbReference type="InterPro" id="IPR052357">
    <property type="entry name" value="Orn_Lys_Arg_decarboxylase-I"/>
</dbReference>
<dbReference type="EMBL" id="CP014673">
    <property type="protein sequence ID" value="ANX01134.1"/>
    <property type="molecule type" value="Genomic_DNA"/>
</dbReference>
<dbReference type="InterPro" id="IPR036633">
    <property type="entry name" value="Prn/Lys/Arg_de-COase_C_sf"/>
</dbReference>